<dbReference type="Pfam" id="PF04883">
    <property type="entry name" value="HK97-gp10_like"/>
    <property type="match status" value="1"/>
</dbReference>
<sequence length="135" mass="15450">MSEIKGLKELSKALKAFPQNVQNNILNSAVRAGIVTIQKEAKKNVPKRKRKLEKAIVIKKRRPKNKNQIKYQLGIKQGGEDDAYYGHIVEFGSSKMQAEPYMRPALESKADEVINEVRKKMSQRIDKEIERSKNA</sequence>
<gene>
    <name evidence="1" type="ORF">ASUIS_0849</name>
</gene>
<evidence type="ECO:0000313" key="2">
    <source>
        <dbReference type="Proteomes" id="UP000263040"/>
    </source>
</evidence>
<evidence type="ECO:0000313" key="1">
    <source>
        <dbReference type="EMBL" id="AXX89340.1"/>
    </source>
</evidence>
<reference evidence="1 2" key="1">
    <citation type="submission" date="2018-08" db="EMBL/GenBank/DDBJ databases">
        <title>Complete genome of the Arcobacter suis type strain LMG 26152.</title>
        <authorList>
            <person name="Miller W.G."/>
            <person name="Yee E."/>
            <person name="Bono J.L."/>
        </authorList>
    </citation>
    <scope>NUCLEOTIDE SEQUENCE [LARGE SCALE GENOMIC DNA]</scope>
    <source>
        <strain evidence="1 2">CECT 7833</strain>
    </source>
</reference>
<name>A0AAD0WQ17_9BACT</name>
<keyword evidence="2" id="KW-1185">Reference proteome</keyword>
<dbReference type="KEGG" id="asui:ASUIS_0849"/>
<protein>
    <submittedName>
        <fullName evidence="1">Phage protein, HK97 gp10 family</fullName>
    </submittedName>
</protein>
<dbReference type="Proteomes" id="UP000263040">
    <property type="component" value="Chromosome"/>
</dbReference>
<dbReference type="AlphaFoldDB" id="A0AAD0WQ17"/>
<dbReference type="InterPro" id="IPR010064">
    <property type="entry name" value="HK97-gp10_tail"/>
</dbReference>
<dbReference type="EMBL" id="CP032100">
    <property type="protein sequence ID" value="AXX89340.1"/>
    <property type="molecule type" value="Genomic_DNA"/>
</dbReference>
<dbReference type="RefSeq" id="WP_118885896.1">
    <property type="nucleotide sequence ID" value="NZ_CP032100.1"/>
</dbReference>
<organism evidence="1 2">
    <name type="scientific">Arcobacter suis CECT 7833</name>
    <dbReference type="NCBI Taxonomy" id="663365"/>
    <lineage>
        <taxon>Bacteria</taxon>
        <taxon>Pseudomonadati</taxon>
        <taxon>Campylobacterota</taxon>
        <taxon>Epsilonproteobacteria</taxon>
        <taxon>Campylobacterales</taxon>
        <taxon>Arcobacteraceae</taxon>
        <taxon>Arcobacter</taxon>
    </lineage>
</organism>
<proteinExistence type="predicted"/>
<dbReference type="NCBIfam" id="TIGR01725">
    <property type="entry name" value="phge_HK97_gp10"/>
    <property type="match status" value="1"/>
</dbReference>
<accession>A0AAD0WQ17</accession>